<dbReference type="SUPFAM" id="SSF52980">
    <property type="entry name" value="Restriction endonuclease-like"/>
    <property type="match status" value="1"/>
</dbReference>
<evidence type="ECO:0008006" key="3">
    <source>
        <dbReference type="Google" id="ProtNLM"/>
    </source>
</evidence>
<dbReference type="RefSeq" id="WP_349084769.1">
    <property type="nucleotide sequence ID" value="NZ_JBBMEK010000070.1"/>
</dbReference>
<dbReference type="InterPro" id="IPR011335">
    <property type="entry name" value="Restrct_endonuc-II-like"/>
</dbReference>
<dbReference type="Proteomes" id="UP001469749">
    <property type="component" value="Unassembled WGS sequence"/>
</dbReference>
<dbReference type="Gene3D" id="3.40.1350.10">
    <property type="match status" value="1"/>
</dbReference>
<keyword evidence="2" id="KW-1185">Reference proteome</keyword>
<protein>
    <recommendedName>
        <fullName evidence="3">DUF1887 family protein</fullName>
    </recommendedName>
</protein>
<proteinExistence type="predicted"/>
<comment type="caution">
    <text evidence="1">The sequence shown here is derived from an EMBL/GenBank/DDBJ whole genome shotgun (WGS) entry which is preliminary data.</text>
</comment>
<organism evidence="1 2">
    <name type="scientific">Coprococcus intestinihominis</name>
    <dbReference type="NCBI Taxonomy" id="3133154"/>
    <lineage>
        <taxon>Bacteria</taxon>
        <taxon>Bacillati</taxon>
        <taxon>Bacillota</taxon>
        <taxon>Clostridia</taxon>
        <taxon>Lachnospirales</taxon>
        <taxon>Lachnospiraceae</taxon>
        <taxon>Coprococcus</taxon>
    </lineage>
</organism>
<reference evidence="1 2" key="1">
    <citation type="submission" date="2024-03" db="EMBL/GenBank/DDBJ databases">
        <title>Human intestinal bacterial collection.</title>
        <authorList>
            <person name="Pauvert C."/>
            <person name="Hitch T.C.A."/>
            <person name="Clavel T."/>
        </authorList>
    </citation>
    <scope>NUCLEOTIDE SEQUENCE [LARGE SCALE GENOMIC DNA]</scope>
    <source>
        <strain evidence="1 2">CLA-AA-H190</strain>
    </source>
</reference>
<evidence type="ECO:0000313" key="1">
    <source>
        <dbReference type="EMBL" id="MEQ2364912.1"/>
    </source>
</evidence>
<name>A0ABV1B444_9FIRM</name>
<dbReference type="InterPro" id="IPR011856">
    <property type="entry name" value="tRNA_endonuc-like_dom_sf"/>
</dbReference>
<evidence type="ECO:0000313" key="2">
    <source>
        <dbReference type="Proteomes" id="UP001469749"/>
    </source>
</evidence>
<sequence>MVVVEFFSDTPIDNMISTLTGCPDKVILVGQSKIIKRSGQNYKKFLASIGNDRTEIDYCSIIPHDLGNIVKALEKIVMEYSECHFDLTGGDELAMAAIGIIYERFGGKGIKLHQYNIKTGAVYDCDMDGRVFSSEIPSLTVEQNIILHGGSIVTDAQRSGSTYSWNFTESFEKDVFAMWEICRKNCALWNYQVTMLSEIMTFNSAADDELQLCANMADVEVYLRTKGNSLNLDGIFDKLVEAGMLVGFGMDDEMLQFRFKDKQVKMCLTKAGTLLELVTLLSARRITKEDGKPYFTDARTGVMIDWDGIVHNNKDGNVDTENEIDVILMKGVVPIFISCKNGKIPDDELYKLNTVAEQFGSDYAKKVLVAADMGKKANSRKYFLERAKDMGIQIIENVHTMSPEKFENILKNI</sequence>
<accession>A0ABV1B444</accession>
<gene>
    <name evidence="1" type="ORF">WMO25_07355</name>
</gene>
<dbReference type="EMBL" id="JBBMEK010000070">
    <property type="protein sequence ID" value="MEQ2364912.1"/>
    <property type="molecule type" value="Genomic_DNA"/>
</dbReference>